<dbReference type="PANTHER" id="PTHR47761:SF2">
    <property type="entry name" value="C-TYPE LECTIN"/>
    <property type="match status" value="1"/>
</dbReference>
<dbReference type="Pfam" id="PF00431">
    <property type="entry name" value="CUB"/>
    <property type="match status" value="2"/>
</dbReference>
<dbReference type="Bgee" id="WBGene00008594">
    <property type="expression patterns" value="Expressed in larva and 2 other cell types or tissues"/>
</dbReference>
<dbReference type="eggNOG" id="KOG4297">
    <property type="taxonomic scope" value="Eukaryota"/>
</dbReference>
<gene>
    <name evidence="6 8" type="primary">clec-57</name>
    <name evidence="6" type="ORF">CELE_F08H9.6</name>
    <name evidence="8" type="ORF">F08H9.6</name>
</gene>
<dbReference type="FunCoup" id="Q19229">
    <property type="interactions" value="12"/>
</dbReference>
<dbReference type="AGR" id="WB:WBGene00008594"/>
<dbReference type="Gene3D" id="3.10.100.10">
    <property type="entry name" value="Mannose-Binding Protein A, subunit A"/>
    <property type="match status" value="1"/>
</dbReference>
<dbReference type="PeptideAtlas" id="Q19229"/>
<dbReference type="SUPFAM" id="SSF49854">
    <property type="entry name" value="Spermadhesin, CUB domain"/>
    <property type="match status" value="2"/>
</dbReference>
<dbReference type="EMBL" id="BX284605">
    <property type="protein sequence ID" value="CAB01148.2"/>
    <property type="molecule type" value="Genomic_DNA"/>
</dbReference>
<dbReference type="CDD" id="cd00037">
    <property type="entry name" value="CLECT"/>
    <property type="match status" value="1"/>
</dbReference>
<dbReference type="InterPro" id="IPR016187">
    <property type="entry name" value="CTDL_fold"/>
</dbReference>
<dbReference type="PhylomeDB" id="Q19229"/>
<feature type="signal peptide" evidence="3">
    <location>
        <begin position="1"/>
        <end position="18"/>
    </location>
</feature>
<feature type="chain" id="PRO_5004187106" evidence="3">
    <location>
        <begin position="19"/>
        <end position="376"/>
    </location>
</feature>
<reference evidence="6 7" key="1">
    <citation type="journal article" date="1998" name="Science">
        <title>Genome sequence of the nematode C. elegans: a platform for investigating biology.</title>
        <authorList>
            <consortium name="The C. elegans sequencing consortium"/>
            <person name="Sulson J.E."/>
            <person name="Waterston R."/>
        </authorList>
    </citation>
    <scope>NUCLEOTIDE SEQUENCE [LARGE SCALE GENOMIC DNA]</scope>
    <source>
        <strain evidence="6 7">Bristol N2</strain>
    </source>
</reference>
<dbReference type="UCSC" id="F08H9.6">
    <property type="organism name" value="c. elegans"/>
</dbReference>
<dbReference type="PROSITE" id="PS01180">
    <property type="entry name" value="CUB"/>
    <property type="match status" value="2"/>
</dbReference>
<name>Q19229_CAEEL</name>
<keyword evidence="3" id="KW-0732">Signal</keyword>
<evidence type="ECO:0000313" key="7">
    <source>
        <dbReference type="Proteomes" id="UP000001940"/>
    </source>
</evidence>
<dbReference type="Gene3D" id="2.60.120.290">
    <property type="entry name" value="Spermadhesin, CUB domain"/>
    <property type="match status" value="2"/>
</dbReference>
<dbReference type="KEGG" id="cel:CELE_F08H9.6"/>
<evidence type="ECO:0000313" key="8">
    <source>
        <dbReference type="WormBase" id="F08H9.6"/>
    </source>
</evidence>
<feature type="domain" description="C-type lectin" evidence="5">
    <location>
        <begin position="30"/>
        <end position="143"/>
    </location>
</feature>
<dbReference type="InterPro" id="IPR035914">
    <property type="entry name" value="Sperma_CUB_dom_sf"/>
</dbReference>
<keyword evidence="1" id="KW-1015">Disulfide bond</keyword>
<dbReference type="PROSITE" id="PS50041">
    <property type="entry name" value="C_TYPE_LECTIN_2"/>
    <property type="match status" value="1"/>
</dbReference>
<evidence type="ECO:0000256" key="3">
    <source>
        <dbReference type="SAM" id="SignalP"/>
    </source>
</evidence>
<dbReference type="InParanoid" id="Q19229"/>
<dbReference type="AlphaFoldDB" id="Q19229"/>
<dbReference type="Proteomes" id="UP000001940">
    <property type="component" value="Chromosome V"/>
</dbReference>
<dbReference type="OMA" id="SVAPFNY"/>
<dbReference type="CDD" id="cd00041">
    <property type="entry name" value="CUB"/>
    <property type="match status" value="2"/>
</dbReference>
<proteinExistence type="evidence at protein level"/>
<dbReference type="SUPFAM" id="SSF56436">
    <property type="entry name" value="C-type lectin-like"/>
    <property type="match status" value="1"/>
</dbReference>
<evidence type="ECO:0000259" key="5">
    <source>
        <dbReference type="PROSITE" id="PS50041"/>
    </source>
</evidence>
<feature type="domain" description="CUB" evidence="4">
    <location>
        <begin position="264"/>
        <end position="376"/>
    </location>
</feature>
<dbReference type="PaxDb" id="6239-F08H9.6"/>
<dbReference type="SMR" id="Q19229"/>
<evidence type="ECO:0000259" key="4">
    <source>
        <dbReference type="PROSITE" id="PS01180"/>
    </source>
</evidence>
<evidence type="ECO:0000313" key="6">
    <source>
        <dbReference type="EMBL" id="CAB01148.2"/>
    </source>
</evidence>
<dbReference type="GeneID" id="179951"/>
<protein>
    <submittedName>
        <fullName evidence="6">C-type LECtin</fullName>
    </submittedName>
</protein>
<keyword evidence="9" id="KW-1267">Proteomics identification</keyword>
<keyword evidence="7" id="KW-1185">Reference proteome</keyword>
<accession>Q19229</accession>
<dbReference type="OrthoDB" id="5808499at2759"/>
<dbReference type="SMART" id="SM00034">
    <property type="entry name" value="CLECT"/>
    <property type="match status" value="1"/>
</dbReference>
<dbReference type="InterPro" id="IPR053119">
    <property type="entry name" value="Cubilin_domain"/>
</dbReference>
<dbReference type="WormBase" id="F08H9.6">
    <property type="protein sequence ID" value="CE31901"/>
    <property type="gene ID" value="WBGene00008594"/>
    <property type="gene designation" value="clec-57"/>
</dbReference>
<dbReference type="PIR" id="T20617">
    <property type="entry name" value="T20617"/>
</dbReference>
<evidence type="ECO:0000256" key="1">
    <source>
        <dbReference type="ARBA" id="ARBA00023157"/>
    </source>
</evidence>
<dbReference type="PANTHER" id="PTHR47761">
    <property type="entry name" value="C-TYPE LECTIN-RELATED"/>
    <property type="match status" value="1"/>
</dbReference>
<dbReference type="Pfam" id="PF00059">
    <property type="entry name" value="Lectin_C"/>
    <property type="match status" value="1"/>
</dbReference>
<dbReference type="STRING" id="6239.F08H9.6.1"/>
<comment type="caution">
    <text evidence="2">Lacks conserved residue(s) required for the propagation of feature annotation.</text>
</comment>
<evidence type="ECO:0000256" key="2">
    <source>
        <dbReference type="PROSITE-ProRule" id="PRU00059"/>
    </source>
</evidence>
<evidence type="ECO:0007829" key="9">
    <source>
        <dbReference type="PeptideAtlas" id="Q19229"/>
    </source>
</evidence>
<organism evidence="6 7">
    <name type="scientific">Caenorhabditis elegans</name>
    <dbReference type="NCBI Taxonomy" id="6239"/>
    <lineage>
        <taxon>Eukaryota</taxon>
        <taxon>Metazoa</taxon>
        <taxon>Ecdysozoa</taxon>
        <taxon>Nematoda</taxon>
        <taxon>Chromadorea</taxon>
        <taxon>Rhabditida</taxon>
        <taxon>Rhabditina</taxon>
        <taxon>Rhabditomorpha</taxon>
        <taxon>Rhabditoidea</taxon>
        <taxon>Rhabditidae</taxon>
        <taxon>Peloderinae</taxon>
        <taxon>Caenorhabditis</taxon>
    </lineage>
</organism>
<dbReference type="HOGENOM" id="CLU_038088_0_0_1"/>
<dbReference type="SMART" id="SM00042">
    <property type="entry name" value="CUB"/>
    <property type="match status" value="2"/>
</dbReference>
<dbReference type="InterPro" id="IPR016186">
    <property type="entry name" value="C-type_lectin-like/link_sf"/>
</dbReference>
<dbReference type="InterPro" id="IPR001304">
    <property type="entry name" value="C-type_lectin-like"/>
</dbReference>
<sequence length="376" mass="42558">MILLPIFLLFSIIGLSAASECPSGWIFNPSTTECYYFSTKLYTFDESVQFCSSIGGKSVSIDTYAERDALVAMTNTTMLQPWLGSRRNTTNNQFYNIDHSYFYSFMWTKNEPSVNGDCVTFKGATPFGLQVTQCYQFQPAFCKQTPALCNGGVFGGSDKWTGTIQSPGYPVQYYNNLNCNYLIISPNNTFITILFSPFLVEEWYDLVDVFDGNSTNYVDHIGQVSSYNLARGFESSTNMMTVRFKTNYDITDKGWLATWKAKKDMPVISQSGSNGTMVSPNYPLTYDSYDEQVYQISVAWGMQVNLTIDVFRTENKYDYLNIYNSTTQSNSTLVTTLSGQSVAPFNYISPRSYMSMKFVSDGSLQYTGWHAFWSIC</sequence>
<feature type="domain" description="CUB" evidence="4">
    <location>
        <begin position="149"/>
        <end position="262"/>
    </location>
</feature>
<dbReference type="CTD" id="179951"/>
<dbReference type="RefSeq" id="NP_506587.2">
    <property type="nucleotide sequence ID" value="NM_074186.6"/>
</dbReference>
<dbReference type="InterPro" id="IPR000859">
    <property type="entry name" value="CUB_dom"/>
</dbReference>